<dbReference type="Proteomes" id="UP001160148">
    <property type="component" value="Unassembled WGS sequence"/>
</dbReference>
<reference evidence="1 2" key="1">
    <citation type="submission" date="2023-01" db="EMBL/GenBank/DDBJ databases">
        <authorList>
            <person name="Whitehead M."/>
        </authorList>
    </citation>
    <scope>NUCLEOTIDE SEQUENCE [LARGE SCALE GENOMIC DNA]</scope>
</reference>
<accession>A0AAV0WPH2</accession>
<protein>
    <recommendedName>
        <fullName evidence="3">USP domain-containing protein</fullName>
    </recommendedName>
</protein>
<keyword evidence="2" id="KW-1185">Reference proteome</keyword>
<dbReference type="EMBL" id="CARXXK010000002">
    <property type="protein sequence ID" value="CAI6357356.1"/>
    <property type="molecule type" value="Genomic_DNA"/>
</dbReference>
<evidence type="ECO:0000313" key="1">
    <source>
        <dbReference type="EMBL" id="CAI6357356.1"/>
    </source>
</evidence>
<dbReference type="InterPro" id="IPR038765">
    <property type="entry name" value="Papain-like_cys_pep_sf"/>
</dbReference>
<organism evidence="1 2">
    <name type="scientific">Macrosiphum euphorbiae</name>
    <name type="common">potato aphid</name>
    <dbReference type="NCBI Taxonomy" id="13131"/>
    <lineage>
        <taxon>Eukaryota</taxon>
        <taxon>Metazoa</taxon>
        <taxon>Ecdysozoa</taxon>
        <taxon>Arthropoda</taxon>
        <taxon>Hexapoda</taxon>
        <taxon>Insecta</taxon>
        <taxon>Pterygota</taxon>
        <taxon>Neoptera</taxon>
        <taxon>Paraneoptera</taxon>
        <taxon>Hemiptera</taxon>
        <taxon>Sternorrhyncha</taxon>
        <taxon>Aphidomorpha</taxon>
        <taxon>Aphidoidea</taxon>
        <taxon>Aphididae</taxon>
        <taxon>Macrosiphini</taxon>
        <taxon>Macrosiphum</taxon>
    </lineage>
</organism>
<dbReference type="AlphaFoldDB" id="A0AAV0WPH2"/>
<dbReference type="SUPFAM" id="SSF54001">
    <property type="entry name" value="Cysteine proteinases"/>
    <property type="match status" value="1"/>
</dbReference>
<gene>
    <name evidence="1" type="ORF">MEUPH1_LOCUS12988</name>
</gene>
<evidence type="ECO:0000313" key="2">
    <source>
        <dbReference type="Proteomes" id="UP001160148"/>
    </source>
</evidence>
<sequence>MVSSFGYGDPTVSSSRVESNFNQLKNRLFKQQVMPIRLDSFIQEILPYYRGDNLLHQGMSQKTTDIHETSQNPEAFNIANDKHIDEDSNVNIENNCITSAHFEESHGINLKQNNEFITYNHPIQFNSSVHINHDFNNTCSHSEQEFDAIVHTSGLVSPTHNAIYSNSLVLDEHSHKCLMCANGHIPTGMHRCQLCKKALHLFGCSVPADQTEEGCGEARICLKCNDTNKSIDLENKATENWKGQGTLKVSQPKKRSAKSYLNKQPAFEHIIFNKKGLFKPIFHLKNGSSLCHKPILIPGTGKLVFSNTCSADSILSILACSAADSKGYKKLLTRTKLINNTSKFILKMITQCSFKNIYKERALLLLNHFENNMQMLVGGLKQLDIIGTIKNVAEKLLEEFPSYRRINECSDFMCENFSTAETSSTVISLNAFDGQIDLETEILRFYSLTCEVCTVLKCGKNRNIEVEPTSHLLIELVSVPLDLHTSVSYTHDQSIEQNKIYQNYAGVVIKMLDSLPKNICIHNNDFILRGIIAFNAPEKSSLRINSGHYIGYAHRSNGDWEVFDDTKEKIIKVSEKKMVNVEFLIYTI</sequence>
<evidence type="ECO:0008006" key="3">
    <source>
        <dbReference type="Google" id="ProtNLM"/>
    </source>
</evidence>
<proteinExistence type="predicted"/>
<name>A0AAV0WPH2_9HEMI</name>
<comment type="caution">
    <text evidence="1">The sequence shown here is derived from an EMBL/GenBank/DDBJ whole genome shotgun (WGS) entry which is preliminary data.</text>
</comment>